<proteinExistence type="predicted"/>
<dbReference type="Proteomes" id="UP001177003">
    <property type="component" value="Chromosome 5"/>
</dbReference>
<dbReference type="PANTHER" id="PTHR46328:SF41">
    <property type="entry name" value="FAR1 DNA BINDING DOMAIN, FHY3_FAR1 FAMILY-RELATED"/>
    <property type="match status" value="1"/>
</dbReference>
<reference evidence="1" key="1">
    <citation type="submission" date="2023-04" db="EMBL/GenBank/DDBJ databases">
        <authorList>
            <person name="Vijverberg K."/>
            <person name="Xiong W."/>
            <person name="Schranz E."/>
        </authorList>
    </citation>
    <scope>NUCLEOTIDE SEQUENCE</scope>
</reference>
<sequence>MQTIVNLENQEDVQSYETHITEDIGIHGHLVSSSESEKISDVDADESNDTSIMGKIFNTRHDAYTSYNRYAFLHGFGINIHWNYKNKTTKEVYHKMYVSNEQGFKHLKAESACGN</sequence>
<dbReference type="EMBL" id="OX465081">
    <property type="protein sequence ID" value="CAI9285378.1"/>
    <property type="molecule type" value="Genomic_DNA"/>
</dbReference>
<keyword evidence="2" id="KW-1185">Reference proteome</keyword>
<gene>
    <name evidence="1" type="ORF">LSALG_LOCUS24850</name>
</gene>
<dbReference type="PANTHER" id="PTHR46328">
    <property type="entry name" value="FAR-RED IMPAIRED RESPONSIVE (FAR1) FAMILY PROTEIN-RELATED"/>
    <property type="match status" value="1"/>
</dbReference>
<evidence type="ECO:0000313" key="2">
    <source>
        <dbReference type="Proteomes" id="UP001177003"/>
    </source>
</evidence>
<accession>A0AA35Z4A0</accession>
<name>A0AA35Z4A0_LACSI</name>
<evidence type="ECO:0000313" key="1">
    <source>
        <dbReference type="EMBL" id="CAI9285378.1"/>
    </source>
</evidence>
<evidence type="ECO:0008006" key="3">
    <source>
        <dbReference type="Google" id="ProtNLM"/>
    </source>
</evidence>
<protein>
    <recommendedName>
        <fullName evidence="3">Protein FAR1-RELATED SEQUENCE</fullName>
    </recommendedName>
</protein>
<organism evidence="1 2">
    <name type="scientific">Lactuca saligna</name>
    <name type="common">Willowleaf lettuce</name>
    <dbReference type="NCBI Taxonomy" id="75948"/>
    <lineage>
        <taxon>Eukaryota</taxon>
        <taxon>Viridiplantae</taxon>
        <taxon>Streptophyta</taxon>
        <taxon>Embryophyta</taxon>
        <taxon>Tracheophyta</taxon>
        <taxon>Spermatophyta</taxon>
        <taxon>Magnoliopsida</taxon>
        <taxon>eudicotyledons</taxon>
        <taxon>Gunneridae</taxon>
        <taxon>Pentapetalae</taxon>
        <taxon>asterids</taxon>
        <taxon>campanulids</taxon>
        <taxon>Asterales</taxon>
        <taxon>Asteraceae</taxon>
        <taxon>Cichorioideae</taxon>
        <taxon>Cichorieae</taxon>
        <taxon>Lactucinae</taxon>
        <taxon>Lactuca</taxon>
    </lineage>
</organism>
<dbReference type="AlphaFoldDB" id="A0AA35Z4A0"/>